<dbReference type="GO" id="GO:0003677">
    <property type="term" value="F:DNA binding"/>
    <property type="evidence" value="ECO:0007669"/>
    <property type="project" value="InterPro"/>
</dbReference>
<sequence length="155" mass="16842">MSVAFRREGDDEHLEPKFELPLPPGPNLVTPRGLALIGSKVAELEAMLPTLTDESALTATRRTLRYWRTRLATAQLMDMPDCSHVAFGCRVTIRMNGKQRTIAIVGDDEANPKKGLLAFSAPLCRAIMDVGVGEEVPFGDSGALIEILEIAPLEA</sequence>
<dbReference type="InterPro" id="IPR036953">
    <property type="entry name" value="GreA/GreB_C_sf"/>
</dbReference>
<name>A0A7W6FXY1_9SPHN</name>
<accession>A0A7W6FXY1</accession>
<dbReference type="InterPro" id="IPR001437">
    <property type="entry name" value="Tscrpt_elong_fac_GreA/B_C"/>
</dbReference>
<organism evidence="2 3">
    <name type="scientific">Novosphingobium fluoreni</name>
    <dbReference type="NCBI Taxonomy" id="1391222"/>
    <lineage>
        <taxon>Bacteria</taxon>
        <taxon>Pseudomonadati</taxon>
        <taxon>Pseudomonadota</taxon>
        <taxon>Alphaproteobacteria</taxon>
        <taxon>Sphingomonadales</taxon>
        <taxon>Sphingomonadaceae</taxon>
        <taxon>Novosphingobium</taxon>
    </lineage>
</organism>
<evidence type="ECO:0000313" key="2">
    <source>
        <dbReference type="EMBL" id="MBB3939661.1"/>
    </source>
</evidence>
<evidence type="ECO:0000313" key="3">
    <source>
        <dbReference type="Proteomes" id="UP000561459"/>
    </source>
</evidence>
<dbReference type="AlphaFoldDB" id="A0A7W6FXY1"/>
<keyword evidence="3" id="KW-1185">Reference proteome</keyword>
<dbReference type="GO" id="GO:0032784">
    <property type="term" value="P:regulation of DNA-templated transcription elongation"/>
    <property type="evidence" value="ECO:0007669"/>
    <property type="project" value="InterPro"/>
</dbReference>
<proteinExistence type="predicted"/>
<comment type="caution">
    <text evidence="2">The sequence shown here is derived from an EMBL/GenBank/DDBJ whole genome shotgun (WGS) entry which is preliminary data.</text>
</comment>
<dbReference type="Pfam" id="PF01272">
    <property type="entry name" value="GreA_GreB"/>
    <property type="match status" value="1"/>
</dbReference>
<gene>
    <name evidence="2" type="ORF">GGR39_001301</name>
</gene>
<feature type="domain" description="Transcription elongation factor GreA/GreB C-terminal" evidence="1">
    <location>
        <begin position="83"/>
        <end position="139"/>
    </location>
</feature>
<dbReference type="Proteomes" id="UP000561459">
    <property type="component" value="Unassembled WGS sequence"/>
</dbReference>
<dbReference type="Gene3D" id="3.10.50.30">
    <property type="entry name" value="Transcription elongation factor, GreA/GreB, C-terminal domain"/>
    <property type="match status" value="1"/>
</dbReference>
<reference evidence="2 3" key="1">
    <citation type="submission" date="2020-08" db="EMBL/GenBank/DDBJ databases">
        <title>Genomic Encyclopedia of Type Strains, Phase IV (KMG-IV): sequencing the most valuable type-strain genomes for metagenomic binning, comparative biology and taxonomic classification.</title>
        <authorList>
            <person name="Goeker M."/>
        </authorList>
    </citation>
    <scope>NUCLEOTIDE SEQUENCE [LARGE SCALE GENOMIC DNA]</scope>
    <source>
        <strain evidence="2 3">DSM 27568</strain>
    </source>
</reference>
<evidence type="ECO:0000259" key="1">
    <source>
        <dbReference type="Pfam" id="PF01272"/>
    </source>
</evidence>
<protein>
    <recommendedName>
        <fullName evidence="1">Transcription elongation factor GreA/GreB C-terminal domain-containing protein</fullName>
    </recommendedName>
</protein>
<dbReference type="SUPFAM" id="SSF54534">
    <property type="entry name" value="FKBP-like"/>
    <property type="match status" value="1"/>
</dbReference>
<dbReference type="EMBL" id="JACIDY010000002">
    <property type="protein sequence ID" value="MBB3939661.1"/>
    <property type="molecule type" value="Genomic_DNA"/>
</dbReference>
<dbReference type="RefSeq" id="WP_183616352.1">
    <property type="nucleotide sequence ID" value="NZ_JACIDY010000002.1"/>
</dbReference>